<dbReference type="AlphaFoldDB" id="A0A4U2Z8J0"/>
<dbReference type="GO" id="GO:0005524">
    <property type="term" value="F:ATP binding"/>
    <property type="evidence" value="ECO:0007669"/>
    <property type="project" value="UniProtKB-KW"/>
</dbReference>
<sequence>MSNIIEVRDLRTVFDERVVHDGLSLNIKKGEIYAIMGPSGAGKTTLLREMLMLQEPQSGSIRVLGYDLKNIQYKEAQKLRQMWGVLFQSAALFSSLTLKENIALPLVEYTDLSDAMIDEIVDFKISIVGLKQGDGALYPSQLSGGMKKKAGLARALVMDPELLFLDEPTSGLDPISVKEFDALIVKLRDTLKLSVVMVSHDLQSVYDTIDTLAIIDDKKIVYEGSLENLSGSNSDFISRFFNMDINKVGFHE</sequence>
<evidence type="ECO:0000256" key="3">
    <source>
        <dbReference type="ARBA" id="ARBA00022840"/>
    </source>
</evidence>
<dbReference type="InterPro" id="IPR017871">
    <property type="entry name" value="ABC_transporter-like_CS"/>
</dbReference>
<dbReference type="SUPFAM" id="SSF52540">
    <property type="entry name" value="P-loop containing nucleoside triphosphate hydrolases"/>
    <property type="match status" value="1"/>
</dbReference>
<dbReference type="Gene3D" id="3.40.50.300">
    <property type="entry name" value="P-loop containing nucleotide triphosphate hydrolases"/>
    <property type="match status" value="1"/>
</dbReference>
<evidence type="ECO:0000313" key="5">
    <source>
        <dbReference type="EMBL" id="TKI69281.1"/>
    </source>
</evidence>
<dbReference type="InterPro" id="IPR003439">
    <property type="entry name" value="ABC_transporter-like_ATP-bd"/>
</dbReference>
<accession>A0A4U2Z8J0</accession>
<dbReference type="PANTHER" id="PTHR43023">
    <property type="entry name" value="PROTEIN TRIGALACTOSYLDIACYLGLYCEROL 3, CHLOROPLASTIC"/>
    <property type="match status" value="1"/>
</dbReference>
<dbReference type="RefSeq" id="WP_137013748.1">
    <property type="nucleotide sequence ID" value="NZ_SZPX01000005.1"/>
</dbReference>
<comment type="caution">
    <text evidence="5">The sequence shown here is derived from an EMBL/GenBank/DDBJ whole genome shotgun (WGS) entry which is preliminary data.</text>
</comment>
<dbReference type="SMART" id="SM00382">
    <property type="entry name" value="AAA"/>
    <property type="match status" value="1"/>
</dbReference>
<keyword evidence="3 5" id="KW-0067">ATP-binding</keyword>
<dbReference type="PANTHER" id="PTHR43023:SF3">
    <property type="entry name" value="PROTEIN TRIGALACTOSYLDIACYLGLYCEROL 3, CHLOROPLASTIC"/>
    <property type="match status" value="1"/>
</dbReference>
<feature type="domain" description="ABC transporter" evidence="4">
    <location>
        <begin position="5"/>
        <end position="242"/>
    </location>
</feature>
<keyword evidence="1" id="KW-0813">Transport</keyword>
<organism evidence="5 6">
    <name type="scientific">Sulfurimonas crateris</name>
    <dbReference type="NCBI Taxonomy" id="2574727"/>
    <lineage>
        <taxon>Bacteria</taxon>
        <taxon>Pseudomonadati</taxon>
        <taxon>Campylobacterota</taxon>
        <taxon>Epsilonproteobacteria</taxon>
        <taxon>Campylobacterales</taxon>
        <taxon>Sulfurimonadaceae</taxon>
        <taxon>Sulfurimonas</taxon>
    </lineage>
</organism>
<evidence type="ECO:0000256" key="2">
    <source>
        <dbReference type="ARBA" id="ARBA00022741"/>
    </source>
</evidence>
<dbReference type="InterPro" id="IPR027417">
    <property type="entry name" value="P-loop_NTPase"/>
</dbReference>
<protein>
    <submittedName>
        <fullName evidence="5">ATP-binding cassette domain-containing protein</fullName>
    </submittedName>
</protein>
<dbReference type="InterPro" id="IPR003593">
    <property type="entry name" value="AAA+_ATPase"/>
</dbReference>
<evidence type="ECO:0000313" key="6">
    <source>
        <dbReference type="Proteomes" id="UP000309561"/>
    </source>
</evidence>
<dbReference type="Pfam" id="PF00005">
    <property type="entry name" value="ABC_tran"/>
    <property type="match status" value="1"/>
</dbReference>
<dbReference type="EMBL" id="SZPX01000005">
    <property type="protein sequence ID" value="TKI69281.1"/>
    <property type="molecule type" value="Genomic_DNA"/>
</dbReference>
<gene>
    <name evidence="5" type="ORF">FCU45_07110</name>
</gene>
<reference evidence="5 6" key="1">
    <citation type="submission" date="2019-04" db="EMBL/GenBank/DDBJ databases">
        <title>Sulfurimonas crateris sp. nov. a facultative anaerobic sulfur-oxidizing chemolithautotrophic bacterium isolated from a terrestrial mud vulcano.</title>
        <authorList>
            <person name="Ratnikova N.M."/>
            <person name="Slobodkin A.I."/>
            <person name="Merkel A.Y."/>
            <person name="Novikov A."/>
            <person name="Bonch-Osmolovskaya E.A."/>
            <person name="Slobodkina G.B."/>
        </authorList>
    </citation>
    <scope>NUCLEOTIDE SEQUENCE [LARGE SCALE GENOMIC DNA]</scope>
    <source>
        <strain evidence="5 6">SN118</strain>
    </source>
</reference>
<dbReference type="Proteomes" id="UP000309561">
    <property type="component" value="Unassembled WGS sequence"/>
</dbReference>
<proteinExistence type="predicted"/>
<keyword evidence="2" id="KW-0547">Nucleotide-binding</keyword>
<dbReference type="GO" id="GO:0016887">
    <property type="term" value="F:ATP hydrolysis activity"/>
    <property type="evidence" value="ECO:0007669"/>
    <property type="project" value="InterPro"/>
</dbReference>
<dbReference type="PROSITE" id="PS00211">
    <property type="entry name" value="ABC_TRANSPORTER_1"/>
    <property type="match status" value="1"/>
</dbReference>
<name>A0A4U2Z8J0_9BACT</name>
<evidence type="ECO:0000256" key="1">
    <source>
        <dbReference type="ARBA" id="ARBA00022448"/>
    </source>
</evidence>
<dbReference type="OrthoDB" id="9809450at2"/>
<evidence type="ECO:0000259" key="4">
    <source>
        <dbReference type="PROSITE" id="PS50893"/>
    </source>
</evidence>
<dbReference type="PROSITE" id="PS50893">
    <property type="entry name" value="ABC_TRANSPORTER_2"/>
    <property type="match status" value="1"/>
</dbReference>
<keyword evidence="6" id="KW-1185">Reference proteome</keyword>